<dbReference type="PANTHER" id="PTHR10900:SF77">
    <property type="entry name" value="FI19380P1"/>
    <property type="match status" value="1"/>
</dbReference>
<evidence type="ECO:0000313" key="4">
    <source>
        <dbReference type="Proteomes" id="UP000008720"/>
    </source>
</evidence>
<dbReference type="SUPFAM" id="SSF82153">
    <property type="entry name" value="FAS1 domain"/>
    <property type="match status" value="1"/>
</dbReference>
<dbReference type="Gene3D" id="2.30.180.10">
    <property type="entry name" value="FAS1 domain"/>
    <property type="match status" value="1"/>
</dbReference>
<organism evidence="3 4">
    <name type="scientific">Marivirga tractuosa (strain ATCC 23168 / DSM 4126 / NBRC 15989 / NCIMB 1408 / VKM B-1430 / H-43)</name>
    <name type="common">Microscilla tractuosa</name>
    <name type="synonym">Flexibacter tractuosus</name>
    <dbReference type="NCBI Taxonomy" id="643867"/>
    <lineage>
        <taxon>Bacteria</taxon>
        <taxon>Pseudomonadati</taxon>
        <taxon>Bacteroidota</taxon>
        <taxon>Cytophagia</taxon>
        <taxon>Cytophagales</taxon>
        <taxon>Marivirgaceae</taxon>
        <taxon>Marivirga</taxon>
    </lineage>
</organism>
<feature type="domain" description="FAS1" evidence="2">
    <location>
        <begin position="56"/>
        <end position="187"/>
    </location>
</feature>
<protein>
    <submittedName>
        <fullName evidence="3">Beta-Ig-H3/fasciclin</fullName>
    </submittedName>
</protein>
<reference evidence="3 4" key="1">
    <citation type="journal article" date="2011" name="Stand. Genomic Sci.">
        <title>Complete genome sequence of Marivirga tractuosa type strain (H-43).</title>
        <authorList>
            <person name="Pagani I."/>
            <person name="Chertkov O."/>
            <person name="Lapidus A."/>
            <person name="Lucas S."/>
            <person name="Del Rio T.G."/>
            <person name="Tice H."/>
            <person name="Copeland A."/>
            <person name="Cheng J.F."/>
            <person name="Nolan M."/>
            <person name="Saunders E."/>
            <person name="Pitluck S."/>
            <person name="Held B."/>
            <person name="Goodwin L."/>
            <person name="Liolios K."/>
            <person name="Ovchinikova G."/>
            <person name="Ivanova N."/>
            <person name="Mavromatis K."/>
            <person name="Pati A."/>
            <person name="Chen A."/>
            <person name="Palaniappan K."/>
            <person name="Land M."/>
            <person name="Hauser L."/>
            <person name="Jeffries C.D."/>
            <person name="Detter J.C."/>
            <person name="Han C."/>
            <person name="Tapia R."/>
            <person name="Ngatchou-Djao O.D."/>
            <person name="Rohde M."/>
            <person name="Goker M."/>
            <person name="Spring S."/>
            <person name="Sikorski J."/>
            <person name="Woyke T."/>
            <person name="Bristow J."/>
            <person name="Eisen J.A."/>
            <person name="Markowitz V."/>
            <person name="Hugenholtz P."/>
            <person name="Klenk H.P."/>
            <person name="Kyrpides N.C."/>
        </authorList>
    </citation>
    <scope>NUCLEOTIDE SEQUENCE [LARGE SCALE GENOMIC DNA]</scope>
    <source>
        <strain evidence="4">ATCC 23168 / DSM 4126 / NBRC 15989 / NCIMB 1408 / VKM B-1430 / H-43</strain>
    </source>
</reference>
<dbReference type="EMBL" id="CP002349">
    <property type="protein sequence ID" value="ADR20374.1"/>
    <property type="molecule type" value="Genomic_DNA"/>
</dbReference>
<evidence type="ECO:0000313" key="3">
    <source>
        <dbReference type="EMBL" id="ADR20374.1"/>
    </source>
</evidence>
<dbReference type="KEGG" id="mtt:Ftrac_0367"/>
<feature type="signal peptide" evidence="1">
    <location>
        <begin position="1"/>
        <end position="19"/>
    </location>
</feature>
<feature type="chain" id="PRO_5003189930" evidence="1">
    <location>
        <begin position="20"/>
        <end position="192"/>
    </location>
</feature>
<dbReference type="FunFam" id="2.30.180.10:FF:000019">
    <property type="entry name" value="Cell surface lipoprotein"/>
    <property type="match status" value="1"/>
</dbReference>
<dbReference type="Pfam" id="PF02469">
    <property type="entry name" value="Fasciclin"/>
    <property type="match status" value="1"/>
</dbReference>
<dbReference type="InterPro" id="IPR036378">
    <property type="entry name" value="FAS1_dom_sf"/>
</dbReference>
<dbReference type="PROSITE" id="PS51257">
    <property type="entry name" value="PROKAR_LIPOPROTEIN"/>
    <property type="match status" value="1"/>
</dbReference>
<dbReference type="PANTHER" id="PTHR10900">
    <property type="entry name" value="PERIOSTIN-RELATED"/>
    <property type="match status" value="1"/>
</dbReference>
<dbReference type="PROSITE" id="PS50213">
    <property type="entry name" value="FAS1"/>
    <property type="match status" value="1"/>
</dbReference>
<name>E4TMS6_MARTH</name>
<dbReference type="STRING" id="643867.Ftrac_0367"/>
<accession>E4TMS6</accession>
<dbReference type="eggNOG" id="COG2335">
    <property type="taxonomic scope" value="Bacteria"/>
</dbReference>
<sequence length="192" mass="20129">MKKLNYLIALAFVFTFASCGGGESKTAETDENETTTEEMAVEEMTAEKEATAEEESKDIVALAMETESLSTLVSAVKAGGLVETLQGDGPFTVFAPTNAAFEALPEGTLEDLLKPENKEKLASILTYHVVAGKVMSTDLSDGMKAKTVNGAEVTIKTADGVKVNGANVVTADVKASNGVVHVIDAVIMPPKK</sequence>
<keyword evidence="4" id="KW-1185">Reference proteome</keyword>
<dbReference type="InterPro" id="IPR050904">
    <property type="entry name" value="Adhesion/Biosynth-related"/>
</dbReference>
<dbReference type="AlphaFoldDB" id="E4TMS6"/>
<evidence type="ECO:0000259" key="2">
    <source>
        <dbReference type="PROSITE" id="PS50213"/>
    </source>
</evidence>
<proteinExistence type="predicted"/>
<dbReference type="HOGENOM" id="CLU_031281_4_0_10"/>
<dbReference type="InterPro" id="IPR000782">
    <property type="entry name" value="FAS1_domain"/>
</dbReference>
<dbReference type="GO" id="GO:0005615">
    <property type="term" value="C:extracellular space"/>
    <property type="evidence" value="ECO:0007669"/>
    <property type="project" value="TreeGrafter"/>
</dbReference>
<dbReference type="SMART" id="SM00554">
    <property type="entry name" value="FAS1"/>
    <property type="match status" value="1"/>
</dbReference>
<dbReference type="Proteomes" id="UP000008720">
    <property type="component" value="Chromosome"/>
</dbReference>
<dbReference type="RefSeq" id="WP_013452525.1">
    <property type="nucleotide sequence ID" value="NC_014759.1"/>
</dbReference>
<gene>
    <name evidence="3" type="ordered locus">Ftrac_0367</name>
</gene>
<evidence type="ECO:0000256" key="1">
    <source>
        <dbReference type="SAM" id="SignalP"/>
    </source>
</evidence>
<keyword evidence="1" id="KW-0732">Signal</keyword>